<protein>
    <submittedName>
        <fullName evidence="1">Uncharacterized protein</fullName>
    </submittedName>
</protein>
<comment type="caution">
    <text evidence="1">The sequence shown here is derived from an EMBL/GenBank/DDBJ whole genome shotgun (WGS) entry which is preliminary data.</text>
</comment>
<sequence length="52" mass="6391">MMIFGFKLSSSFYTLFLLFLLKKNDSHFYFLLNLYPKIHVFFHISDARFMFL</sequence>
<evidence type="ECO:0000313" key="1">
    <source>
        <dbReference type="EMBL" id="CAD2185639.1"/>
    </source>
</evidence>
<accession>A0A6V7WF73</accession>
<dbReference type="AlphaFoldDB" id="A0A6V7WF73"/>
<gene>
    <name evidence="1" type="ORF">MENT_LOCUS38083</name>
</gene>
<reference evidence="1 2" key="1">
    <citation type="submission" date="2020-08" db="EMBL/GenBank/DDBJ databases">
        <authorList>
            <person name="Koutsovoulos G."/>
            <person name="Danchin GJ E."/>
        </authorList>
    </citation>
    <scope>NUCLEOTIDE SEQUENCE [LARGE SCALE GENOMIC DNA]</scope>
</reference>
<evidence type="ECO:0000313" key="2">
    <source>
        <dbReference type="Proteomes" id="UP000580250"/>
    </source>
</evidence>
<dbReference type="EMBL" id="CAJEWN010000553">
    <property type="protein sequence ID" value="CAD2185639.1"/>
    <property type="molecule type" value="Genomic_DNA"/>
</dbReference>
<organism evidence="1 2">
    <name type="scientific">Meloidogyne enterolobii</name>
    <name type="common">Root-knot nematode worm</name>
    <name type="synonym">Meloidogyne mayaguensis</name>
    <dbReference type="NCBI Taxonomy" id="390850"/>
    <lineage>
        <taxon>Eukaryota</taxon>
        <taxon>Metazoa</taxon>
        <taxon>Ecdysozoa</taxon>
        <taxon>Nematoda</taxon>
        <taxon>Chromadorea</taxon>
        <taxon>Rhabditida</taxon>
        <taxon>Tylenchina</taxon>
        <taxon>Tylenchomorpha</taxon>
        <taxon>Tylenchoidea</taxon>
        <taxon>Meloidogynidae</taxon>
        <taxon>Meloidogyninae</taxon>
        <taxon>Meloidogyne</taxon>
    </lineage>
</organism>
<dbReference type="Proteomes" id="UP000580250">
    <property type="component" value="Unassembled WGS sequence"/>
</dbReference>
<proteinExistence type="predicted"/>
<name>A0A6V7WF73_MELEN</name>